<feature type="domain" description="F-box" evidence="3">
    <location>
        <begin position="56"/>
        <end position="96"/>
    </location>
</feature>
<dbReference type="InterPro" id="IPR015915">
    <property type="entry name" value="Kelch-typ_b-propeller"/>
</dbReference>
<dbReference type="SUPFAM" id="SSF81383">
    <property type="entry name" value="F-box domain"/>
    <property type="match status" value="1"/>
</dbReference>
<sequence length="277" mass="30733">MQRVRLSSQQAPVHKLGDSQMTLSPKFRLAVVPSSLLNPSSEYESSLQGEPVIPGLPNDVALNCLLSLSVQNLAACKVVCKRWHLLLGNKERFFTQRKELVEIVLSSTQPEVLDPPKGCWDPIASMGTNMASYDSAVLNGKLLVTNGWLWPFFVSPRGQVYDPRTNNWECMAVGSREGWTGSIVVVYGHLFVVSELKRMKLKVYDPGSDSWEVIEGPPLPEHICKPFAVSSCDNRIYVVSCNLHVAVGYISSLNQTSSSEKWGFDGMLSTPRNVYLT</sequence>
<dbReference type="SUPFAM" id="SSF117281">
    <property type="entry name" value="Kelch motif"/>
    <property type="match status" value="1"/>
</dbReference>
<reference evidence="4" key="1">
    <citation type="submission" date="2019-09" db="EMBL/GenBank/DDBJ databases">
        <title>Draft genome information of white flower Hibiscus syriacus.</title>
        <authorList>
            <person name="Kim Y.-M."/>
        </authorList>
    </citation>
    <scope>NUCLEOTIDE SEQUENCE [LARGE SCALE GENOMIC DNA]</scope>
    <source>
        <strain evidence="4">YM2019G1</strain>
    </source>
</reference>
<keyword evidence="1" id="KW-0880">Kelch repeat</keyword>
<dbReference type="AlphaFoldDB" id="A0A6A2XYC8"/>
<dbReference type="Proteomes" id="UP000436088">
    <property type="component" value="Unassembled WGS sequence"/>
</dbReference>
<name>A0A6A2XYC8_HIBSY</name>
<dbReference type="Gene3D" id="1.20.1280.50">
    <property type="match status" value="1"/>
</dbReference>
<dbReference type="PANTHER" id="PTHR46344:SF4">
    <property type="entry name" value="OS07G0153400 PROTEIN"/>
    <property type="match status" value="1"/>
</dbReference>
<dbReference type="PANTHER" id="PTHR46344">
    <property type="entry name" value="OS02G0202900 PROTEIN"/>
    <property type="match status" value="1"/>
</dbReference>
<evidence type="ECO:0000256" key="2">
    <source>
        <dbReference type="ARBA" id="ARBA00022737"/>
    </source>
</evidence>
<keyword evidence="5" id="KW-1185">Reference proteome</keyword>
<proteinExistence type="predicted"/>
<dbReference type="Gene3D" id="2.120.10.80">
    <property type="entry name" value="Kelch-type beta propeller"/>
    <property type="match status" value="1"/>
</dbReference>
<dbReference type="InterPro" id="IPR036047">
    <property type="entry name" value="F-box-like_dom_sf"/>
</dbReference>
<gene>
    <name evidence="4" type="ORF">F3Y22_tig00116962pilonHSYRG00771</name>
</gene>
<organism evidence="4 5">
    <name type="scientific">Hibiscus syriacus</name>
    <name type="common">Rose of Sharon</name>
    <dbReference type="NCBI Taxonomy" id="106335"/>
    <lineage>
        <taxon>Eukaryota</taxon>
        <taxon>Viridiplantae</taxon>
        <taxon>Streptophyta</taxon>
        <taxon>Embryophyta</taxon>
        <taxon>Tracheophyta</taxon>
        <taxon>Spermatophyta</taxon>
        <taxon>Magnoliopsida</taxon>
        <taxon>eudicotyledons</taxon>
        <taxon>Gunneridae</taxon>
        <taxon>Pentapetalae</taxon>
        <taxon>rosids</taxon>
        <taxon>malvids</taxon>
        <taxon>Malvales</taxon>
        <taxon>Malvaceae</taxon>
        <taxon>Malvoideae</taxon>
        <taxon>Hibiscus</taxon>
    </lineage>
</organism>
<evidence type="ECO:0000259" key="3">
    <source>
        <dbReference type="SMART" id="SM00256"/>
    </source>
</evidence>
<dbReference type="InterPro" id="IPR001810">
    <property type="entry name" value="F-box_dom"/>
</dbReference>
<dbReference type="Pfam" id="PF00646">
    <property type="entry name" value="F-box"/>
    <property type="match status" value="1"/>
</dbReference>
<keyword evidence="2" id="KW-0677">Repeat</keyword>
<accession>A0A6A2XYC8</accession>
<evidence type="ECO:0000256" key="1">
    <source>
        <dbReference type="ARBA" id="ARBA00022441"/>
    </source>
</evidence>
<comment type="caution">
    <text evidence="4">The sequence shown here is derived from an EMBL/GenBank/DDBJ whole genome shotgun (WGS) entry which is preliminary data.</text>
</comment>
<evidence type="ECO:0000313" key="4">
    <source>
        <dbReference type="EMBL" id="KAE8659624.1"/>
    </source>
</evidence>
<dbReference type="EMBL" id="VEPZ02001737">
    <property type="protein sequence ID" value="KAE8659624.1"/>
    <property type="molecule type" value="Genomic_DNA"/>
</dbReference>
<evidence type="ECO:0000313" key="5">
    <source>
        <dbReference type="Proteomes" id="UP000436088"/>
    </source>
</evidence>
<dbReference type="SMART" id="SM00256">
    <property type="entry name" value="FBOX"/>
    <property type="match status" value="1"/>
</dbReference>
<protein>
    <submittedName>
        <fullName evidence="4">F-box/kelch-repeat protein</fullName>
    </submittedName>
</protein>